<keyword evidence="2" id="KW-1185">Reference proteome</keyword>
<dbReference type="Proteomes" id="UP000249789">
    <property type="component" value="Unassembled WGS sequence"/>
</dbReference>
<dbReference type="GeneID" id="63856499"/>
<proteinExistence type="predicted"/>
<dbReference type="AlphaFoldDB" id="A0A8G1S182"/>
<organism evidence="1 2">
    <name type="scientific">Aspergillus fijiensis CBS 313.89</name>
    <dbReference type="NCBI Taxonomy" id="1448319"/>
    <lineage>
        <taxon>Eukaryota</taxon>
        <taxon>Fungi</taxon>
        <taxon>Dikarya</taxon>
        <taxon>Ascomycota</taxon>
        <taxon>Pezizomycotina</taxon>
        <taxon>Eurotiomycetes</taxon>
        <taxon>Eurotiomycetidae</taxon>
        <taxon>Eurotiales</taxon>
        <taxon>Aspergillaceae</taxon>
        <taxon>Aspergillus</taxon>
    </lineage>
</organism>
<dbReference type="VEuPathDB" id="FungiDB:BO72DRAFT_139345"/>
<reference evidence="1 2" key="1">
    <citation type="submission" date="2018-02" db="EMBL/GenBank/DDBJ databases">
        <title>The genomes of Aspergillus section Nigri reveals drivers in fungal speciation.</title>
        <authorList>
            <consortium name="DOE Joint Genome Institute"/>
            <person name="Vesth T.C."/>
            <person name="Nybo J."/>
            <person name="Theobald S."/>
            <person name="Brandl J."/>
            <person name="Frisvad J.C."/>
            <person name="Nielsen K.F."/>
            <person name="Lyhne E.K."/>
            <person name="Kogle M.E."/>
            <person name="Kuo A."/>
            <person name="Riley R."/>
            <person name="Clum A."/>
            <person name="Nolan M."/>
            <person name="Lipzen A."/>
            <person name="Salamov A."/>
            <person name="Henrissat B."/>
            <person name="Wiebenga A."/>
            <person name="De vries R.P."/>
            <person name="Grigoriev I.V."/>
            <person name="Mortensen U.H."/>
            <person name="Andersen M.R."/>
            <person name="Baker S.E."/>
        </authorList>
    </citation>
    <scope>NUCLEOTIDE SEQUENCE [LARGE SCALE GENOMIC DNA]</scope>
    <source>
        <strain evidence="1 2">CBS 313.89</strain>
    </source>
</reference>
<name>A0A8G1S182_9EURO</name>
<dbReference type="EMBL" id="KZ824623">
    <property type="protein sequence ID" value="RAK82118.1"/>
    <property type="molecule type" value="Genomic_DNA"/>
</dbReference>
<evidence type="ECO:0000313" key="1">
    <source>
        <dbReference type="EMBL" id="RAK82118.1"/>
    </source>
</evidence>
<gene>
    <name evidence="1" type="ORF">BO72DRAFT_139345</name>
</gene>
<dbReference type="RefSeq" id="XP_040806128.1">
    <property type="nucleotide sequence ID" value="XM_040939166.1"/>
</dbReference>
<sequence>MRQKAEAQSKGLLLPGYGLPSVWRIFPLGRSPLLCYLCKIRFIRICKTPQILQRRLLQRRRRRSHPGNGFNYRSKVFQRLIYLNYRPLFQAHLLTSMNWDTILRFGNYLTNLFCCCMTNITSVHSFSHSVRAIMQRIVASSISAYTMSSS</sequence>
<protein>
    <submittedName>
        <fullName evidence="1">Uncharacterized protein</fullName>
    </submittedName>
</protein>
<evidence type="ECO:0000313" key="2">
    <source>
        <dbReference type="Proteomes" id="UP000249789"/>
    </source>
</evidence>
<accession>A0A8G1S182</accession>